<evidence type="ECO:0000313" key="1">
    <source>
        <dbReference type="EMBL" id="KAF2133549.1"/>
    </source>
</evidence>
<reference evidence="1" key="1">
    <citation type="journal article" date="2020" name="Stud. Mycol.">
        <title>101 Dothideomycetes genomes: a test case for predicting lifestyles and emergence of pathogens.</title>
        <authorList>
            <person name="Haridas S."/>
            <person name="Albert R."/>
            <person name="Binder M."/>
            <person name="Bloem J."/>
            <person name="Labutti K."/>
            <person name="Salamov A."/>
            <person name="Andreopoulos B."/>
            <person name="Baker S."/>
            <person name="Barry K."/>
            <person name="Bills G."/>
            <person name="Bluhm B."/>
            <person name="Cannon C."/>
            <person name="Castanera R."/>
            <person name="Culley D."/>
            <person name="Daum C."/>
            <person name="Ezra D."/>
            <person name="Gonzalez J."/>
            <person name="Henrissat B."/>
            <person name="Kuo A."/>
            <person name="Liang C."/>
            <person name="Lipzen A."/>
            <person name="Lutzoni F."/>
            <person name="Magnuson J."/>
            <person name="Mondo S."/>
            <person name="Nolan M."/>
            <person name="Ohm R."/>
            <person name="Pangilinan J."/>
            <person name="Park H.-J."/>
            <person name="Ramirez L."/>
            <person name="Alfaro M."/>
            <person name="Sun H."/>
            <person name="Tritt A."/>
            <person name="Yoshinaga Y."/>
            <person name="Zwiers L.-H."/>
            <person name="Turgeon B."/>
            <person name="Goodwin S."/>
            <person name="Spatafora J."/>
            <person name="Crous P."/>
            <person name="Grigoriev I."/>
        </authorList>
    </citation>
    <scope>NUCLEOTIDE SEQUENCE</scope>
    <source>
        <strain evidence="1">CBS 119687</strain>
    </source>
</reference>
<gene>
    <name evidence="1" type="ORF">P153DRAFT_158997</name>
</gene>
<dbReference type="RefSeq" id="XP_033527936.1">
    <property type="nucleotide sequence ID" value="XM_033662254.1"/>
</dbReference>
<dbReference type="AlphaFoldDB" id="A0A6A6ANQ8"/>
<accession>A0A6A6ANQ8</accession>
<keyword evidence="2" id="KW-1185">Reference proteome</keyword>
<organism evidence="1 2">
    <name type="scientific">Dothidotthia symphoricarpi CBS 119687</name>
    <dbReference type="NCBI Taxonomy" id="1392245"/>
    <lineage>
        <taxon>Eukaryota</taxon>
        <taxon>Fungi</taxon>
        <taxon>Dikarya</taxon>
        <taxon>Ascomycota</taxon>
        <taxon>Pezizomycotina</taxon>
        <taxon>Dothideomycetes</taxon>
        <taxon>Pleosporomycetidae</taxon>
        <taxon>Pleosporales</taxon>
        <taxon>Dothidotthiaceae</taxon>
        <taxon>Dothidotthia</taxon>
    </lineage>
</organism>
<evidence type="ECO:0000313" key="2">
    <source>
        <dbReference type="Proteomes" id="UP000799771"/>
    </source>
</evidence>
<dbReference type="GeneID" id="54402686"/>
<dbReference type="Proteomes" id="UP000799771">
    <property type="component" value="Unassembled WGS sequence"/>
</dbReference>
<protein>
    <submittedName>
        <fullName evidence="1">Uncharacterized protein</fullName>
    </submittedName>
</protein>
<dbReference type="EMBL" id="ML977499">
    <property type="protein sequence ID" value="KAF2133549.1"/>
    <property type="molecule type" value="Genomic_DNA"/>
</dbReference>
<proteinExistence type="predicted"/>
<sequence>MTGVGRRTQGGNCCHWLRGGKRYRISSRLALSSLSQTRIPSDGRASGSKSRPVRRGNELAEIEPCPWFALVCYSSWPSVFPLCSLLAPLVRILIGRSALCFLSSTRHRSACALSLVQSLFPTIYAP</sequence>
<name>A0A6A6ANQ8_9PLEO</name>